<protein>
    <submittedName>
        <fullName evidence="1">Uncharacterized protein</fullName>
    </submittedName>
</protein>
<evidence type="ECO:0000313" key="2">
    <source>
        <dbReference type="Proteomes" id="UP000094043"/>
    </source>
</evidence>
<dbReference type="Proteomes" id="UP000094043">
    <property type="component" value="Chromosome 2"/>
</dbReference>
<reference evidence="1" key="3">
    <citation type="submission" date="2024-01" db="EMBL/GenBank/DDBJ databases">
        <authorList>
            <person name="Coelho M.A."/>
            <person name="David-Palma M."/>
            <person name="Shea T."/>
            <person name="Sun S."/>
            <person name="Cuomo C.A."/>
            <person name="Heitman J."/>
        </authorList>
    </citation>
    <scope>NUCLEOTIDE SEQUENCE</scope>
    <source>
        <strain evidence="1">CBS 7841</strain>
    </source>
</reference>
<organism evidence="1 2">
    <name type="scientific">Cryptococcus depauperatus CBS 7841</name>
    <dbReference type="NCBI Taxonomy" id="1295531"/>
    <lineage>
        <taxon>Eukaryota</taxon>
        <taxon>Fungi</taxon>
        <taxon>Dikarya</taxon>
        <taxon>Basidiomycota</taxon>
        <taxon>Agaricomycotina</taxon>
        <taxon>Tremellomycetes</taxon>
        <taxon>Tremellales</taxon>
        <taxon>Cryptococcaceae</taxon>
        <taxon>Cryptococcus</taxon>
    </lineage>
</organism>
<proteinExistence type="predicted"/>
<sequence>MSFDPLVVPIDILRNLPRYSVETRRVDSFSAKSSLGYVRTRIPFPRDMMINSAVEAAEVIVCLINQGVTHPKPLPGGSEQ</sequence>
<keyword evidence="2" id="KW-1185">Reference proteome</keyword>
<dbReference type="KEGG" id="cdep:91085682"/>
<dbReference type="GeneID" id="91085682"/>
<accession>A0AAJ8JQ50</accession>
<reference evidence="1" key="2">
    <citation type="journal article" date="2022" name="Elife">
        <title>Obligate sexual reproduction of a homothallic fungus closely related to the Cryptococcus pathogenic species complex.</title>
        <authorList>
            <person name="Passer A.R."/>
            <person name="Clancey S.A."/>
            <person name="Shea T."/>
            <person name="David-Palma M."/>
            <person name="Averette A.F."/>
            <person name="Boekhout T."/>
            <person name="Porcel B.M."/>
            <person name="Nowrousian M."/>
            <person name="Cuomo C.A."/>
            <person name="Sun S."/>
            <person name="Heitman J."/>
            <person name="Coelho M.A."/>
        </authorList>
    </citation>
    <scope>NUCLEOTIDE SEQUENCE</scope>
    <source>
        <strain evidence="1">CBS 7841</strain>
    </source>
</reference>
<dbReference type="EMBL" id="CP143785">
    <property type="protein sequence ID" value="WVN86306.1"/>
    <property type="molecule type" value="Genomic_DNA"/>
</dbReference>
<dbReference type="RefSeq" id="XP_066067006.1">
    <property type="nucleotide sequence ID" value="XM_066210909.1"/>
</dbReference>
<name>A0AAJ8JQ50_9TREE</name>
<reference evidence="1" key="1">
    <citation type="submission" date="2016-06" db="EMBL/GenBank/DDBJ databases">
        <authorList>
            <person name="Cuomo C."/>
            <person name="Litvintseva A."/>
            <person name="Heitman J."/>
            <person name="Chen Y."/>
            <person name="Sun S."/>
            <person name="Springer D."/>
            <person name="Dromer F."/>
            <person name="Young S."/>
            <person name="Zeng Q."/>
            <person name="Chapman S."/>
            <person name="Gujja S."/>
            <person name="Saif S."/>
            <person name="Birren B."/>
        </authorList>
    </citation>
    <scope>NUCLEOTIDE SEQUENCE</scope>
    <source>
        <strain evidence="1">CBS 7841</strain>
    </source>
</reference>
<gene>
    <name evidence="1" type="ORF">L203_101469</name>
</gene>
<dbReference type="AlphaFoldDB" id="A0AAJ8JQ50"/>
<evidence type="ECO:0000313" key="1">
    <source>
        <dbReference type="EMBL" id="WVN86306.1"/>
    </source>
</evidence>